<dbReference type="SUPFAM" id="SSF53335">
    <property type="entry name" value="S-adenosyl-L-methionine-dependent methyltransferases"/>
    <property type="match status" value="1"/>
</dbReference>
<dbReference type="Gene3D" id="1.10.940.10">
    <property type="entry name" value="NusB-like"/>
    <property type="match status" value="1"/>
</dbReference>
<evidence type="ECO:0000256" key="1">
    <source>
        <dbReference type="ARBA" id="ARBA00002724"/>
    </source>
</evidence>
<evidence type="ECO:0000256" key="11">
    <source>
        <dbReference type="ARBA" id="ARBA00030399"/>
    </source>
</evidence>
<dbReference type="PANTHER" id="PTHR22807:SF53">
    <property type="entry name" value="RIBOSOMAL RNA SMALL SUBUNIT METHYLTRANSFERASE B-RELATED"/>
    <property type="match status" value="1"/>
</dbReference>
<evidence type="ECO:0000256" key="4">
    <source>
        <dbReference type="ARBA" id="ARBA00012140"/>
    </source>
</evidence>
<feature type="binding site" evidence="14">
    <location>
        <position position="285"/>
    </location>
    <ligand>
        <name>S-adenosyl-L-methionine</name>
        <dbReference type="ChEBI" id="CHEBI:59789"/>
    </ligand>
</feature>
<comment type="subcellular location">
    <subcellularLocation>
        <location evidence="2">Cytoplasm</location>
    </subcellularLocation>
</comment>
<dbReference type="PANTHER" id="PTHR22807">
    <property type="entry name" value="NOP2 YEAST -RELATED NOL1/NOP2/FMU SUN DOMAIN-CONTAINING"/>
    <property type="match status" value="1"/>
</dbReference>
<evidence type="ECO:0000256" key="7">
    <source>
        <dbReference type="ARBA" id="ARBA00022603"/>
    </source>
</evidence>
<evidence type="ECO:0000259" key="15">
    <source>
        <dbReference type="PROSITE" id="PS51686"/>
    </source>
</evidence>
<dbReference type="GO" id="GO:0006355">
    <property type="term" value="P:regulation of DNA-templated transcription"/>
    <property type="evidence" value="ECO:0007669"/>
    <property type="project" value="InterPro"/>
</dbReference>
<dbReference type="InterPro" id="IPR049560">
    <property type="entry name" value="MeTrfase_RsmB-F_NOP2_cat"/>
</dbReference>
<name>A0A223D290_9BACL</name>
<dbReference type="Pfam" id="PF22458">
    <property type="entry name" value="RsmF-B_ferredox"/>
    <property type="match status" value="1"/>
</dbReference>
<dbReference type="FunFam" id="1.10.940.10:FF:000006">
    <property type="entry name" value="16S rRNA (Cytosine(967)-C(5))-methyltransferase RsmB"/>
    <property type="match status" value="1"/>
</dbReference>
<dbReference type="Gene3D" id="3.40.50.150">
    <property type="entry name" value="Vaccinia Virus protein VP39"/>
    <property type="match status" value="1"/>
</dbReference>
<dbReference type="PROSITE" id="PS01153">
    <property type="entry name" value="NOL1_NOP2_SUN"/>
    <property type="match status" value="1"/>
</dbReference>
<evidence type="ECO:0000256" key="13">
    <source>
        <dbReference type="ARBA" id="ARBA00047283"/>
    </source>
</evidence>
<dbReference type="EMBL" id="CP022657">
    <property type="protein sequence ID" value="ASS75722.1"/>
    <property type="molecule type" value="Genomic_DNA"/>
</dbReference>
<evidence type="ECO:0000256" key="2">
    <source>
        <dbReference type="ARBA" id="ARBA00004496"/>
    </source>
</evidence>
<dbReference type="InterPro" id="IPR018314">
    <property type="entry name" value="RsmB/NOL1/NOP2-like_CS"/>
</dbReference>
<gene>
    <name evidence="16" type="ORF">CIG75_12500</name>
</gene>
<dbReference type="CDD" id="cd02440">
    <property type="entry name" value="AdoMet_MTases"/>
    <property type="match status" value="1"/>
</dbReference>
<dbReference type="FunFam" id="3.30.70.1170:FF:000003">
    <property type="entry name" value="16S rRNA (Cytosine(967)-C(5))-methyltransferase RsmB"/>
    <property type="match status" value="1"/>
</dbReference>
<evidence type="ECO:0000256" key="9">
    <source>
        <dbReference type="ARBA" id="ARBA00022691"/>
    </source>
</evidence>
<dbReference type="OrthoDB" id="9810297at2"/>
<proteinExistence type="inferred from homology"/>
<dbReference type="InterPro" id="IPR035926">
    <property type="entry name" value="NusB-like_sf"/>
</dbReference>
<dbReference type="Proteomes" id="UP000214688">
    <property type="component" value="Chromosome"/>
</dbReference>
<accession>A0A223D290</accession>
<dbReference type="SUPFAM" id="SSF48013">
    <property type="entry name" value="NusB-like"/>
    <property type="match status" value="1"/>
</dbReference>
<feature type="binding site" evidence="14">
    <location>
        <position position="312"/>
    </location>
    <ligand>
        <name>S-adenosyl-L-methionine</name>
        <dbReference type="ChEBI" id="CHEBI:59789"/>
    </ligand>
</feature>
<feature type="binding site" evidence="14">
    <location>
        <position position="329"/>
    </location>
    <ligand>
        <name>S-adenosyl-L-methionine</name>
        <dbReference type="ChEBI" id="CHEBI:59789"/>
    </ligand>
</feature>
<dbReference type="PRINTS" id="PR02008">
    <property type="entry name" value="RCMTFAMILY"/>
</dbReference>
<dbReference type="KEGG" id="tab:CIG75_12500"/>
<dbReference type="InterPro" id="IPR029063">
    <property type="entry name" value="SAM-dependent_MTases_sf"/>
</dbReference>
<dbReference type="GO" id="GO:0003723">
    <property type="term" value="F:RNA binding"/>
    <property type="evidence" value="ECO:0007669"/>
    <property type="project" value="UniProtKB-UniRule"/>
</dbReference>
<dbReference type="InterPro" id="IPR054728">
    <property type="entry name" value="RsmB-like_ferredoxin"/>
</dbReference>
<dbReference type="EC" id="2.1.1.176" evidence="4"/>
<dbReference type="Pfam" id="PF01029">
    <property type="entry name" value="NusB"/>
    <property type="match status" value="1"/>
</dbReference>
<reference evidence="16 17" key="1">
    <citation type="journal article" date="2015" name="Int. J. Syst. Evol. Microbiol.">
        <title>Tumebacillus algifaecis sp. nov., isolated from decomposing algal scum.</title>
        <authorList>
            <person name="Wu Y.F."/>
            <person name="Zhang B."/>
            <person name="Xing P."/>
            <person name="Wu Q.L."/>
            <person name="Liu S.J."/>
        </authorList>
    </citation>
    <scope>NUCLEOTIDE SEQUENCE [LARGE SCALE GENOMIC DNA]</scope>
    <source>
        <strain evidence="16 17">THMBR28</strain>
    </source>
</reference>
<dbReference type="InterPro" id="IPR001678">
    <property type="entry name" value="MeTrfase_RsmB-F_NOP2_dom"/>
</dbReference>
<keyword evidence="5" id="KW-0963">Cytoplasm</keyword>
<dbReference type="InterPro" id="IPR004573">
    <property type="entry name" value="rRNA_ssu_MeTfrase_B"/>
</dbReference>
<dbReference type="InterPro" id="IPR023267">
    <property type="entry name" value="RCMT"/>
</dbReference>
<keyword evidence="7 14" id="KW-0489">Methyltransferase</keyword>
<dbReference type="PROSITE" id="PS51686">
    <property type="entry name" value="SAM_MT_RSMB_NOP"/>
    <property type="match status" value="1"/>
</dbReference>
<evidence type="ECO:0000313" key="16">
    <source>
        <dbReference type="EMBL" id="ASS75722.1"/>
    </source>
</evidence>
<dbReference type="GO" id="GO:0008649">
    <property type="term" value="F:rRNA methyltransferase activity"/>
    <property type="evidence" value="ECO:0007669"/>
    <property type="project" value="InterPro"/>
</dbReference>
<keyword evidence="17" id="KW-1185">Reference proteome</keyword>
<keyword evidence="10 14" id="KW-0694">RNA-binding</keyword>
<feature type="domain" description="SAM-dependent MTase RsmB/NOP-type" evidence="15">
    <location>
        <begin position="171"/>
        <end position="446"/>
    </location>
</feature>
<dbReference type="GO" id="GO:0005737">
    <property type="term" value="C:cytoplasm"/>
    <property type="evidence" value="ECO:0007669"/>
    <property type="project" value="UniProtKB-SubCell"/>
</dbReference>
<evidence type="ECO:0000256" key="6">
    <source>
        <dbReference type="ARBA" id="ARBA00022552"/>
    </source>
</evidence>
<comment type="function">
    <text evidence="1">Specifically methylates the cytosine at position 967 (m5C967) of 16S rRNA.</text>
</comment>
<dbReference type="RefSeq" id="WP_094236964.1">
    <property type="nucleotide sequence ID" value="NZ_CP022657.1"/>
</dbReference>
<evidence type="ECO:0000256" key="14">
    <source>
        <dbReference type="PROSITE-ProRule" id="PRU01023"/>
    </source>
</evidence>
<dbReference type="Pfam" id="PF01189">
    <property type="entry name" value="Methyltr_RsmB-F"/>
    <property type="match status" value="1"/>
</dbReference>
<dbReference type="AlphaFoldDB" id="A0A223D290"/>
<dbReference type="NCBIfam" id="NF011494">
    <property type="entry name" value="PRK14902.1"/>
    <property type="match status" value="1"/>
</dbReference>
<organism evidence="16 17">
    <name type="scientific">Tumebacillus algifaecis</name>
    <dbReference type="NCBI Taxonomy" id="1214604"/>
    <lineage>
        <taxon>Bacteria</taxon>
        <taxon>Bacillati</taxon>
        <taxon>Bacillota</taxon>
        <taxon>Bacilli</taxon>
        <taxon>Bacillales</taxon>
        <taxon>Alicyclobacillaceae</taxon>
        <taxon>Tumebacillus</taxon>
    </lineage>
</organism>
<comment type="catalytic activity">
    <reaction evidence="13">
        <text>cytidine(967) in 16S rRNA + S-adenosyl-L-methionine = 5-methylcytidine(967) in 16S rRNA + S-adenosyl-L-homocysteine + H(+)</text>
        <dbReference type="Rhea" id="RHEA:42748"/>
        <dbReference type="Rhea" id="RHEA-COMP:10219"/>
        <dbReference type="Rhea" id="RHEA-COMP:10220"/>
        <dbReference type="ChEBI" id="CHEBI:15378"/>
        <dbReference type="ChEBI" id="CHEBI:57856"/>
        <dbReference type="ChEBI" id="CHEBI:59789"/>
        <dbReference type="ChEBI" id="CHEBI:74483"/>
        <dbReference type="ChEBI" id="CHEBI:82748"/>
        <dbReference type="EC" id="2.1.1.176"/>
    </reaction>
</comment>
<keyword evidence="8 14" id="KW-0808">Transferase</keyword>
<evidence type="ECO:0000256" key="12">
    <source>
        <dbReference type="ARBA" id="ARBA00031088"/>
    </source>
</evidence>
<keyword evidence="6" id="KW-0698">rRNA processing</keyword>
<comment type="similarity">
    <text evidence="3 14">Belongs to the class I-like SAM-binding methyltransferase superfamily. RsmB/NOP family.</text>
</comment>
<keyword evidence="9 14" id="KW-0949">S-adenosyl-L-methionine</keyword>
<evidence type="ECO:0000256" key="8">
    <source>
        <dbReference type="ARBA" id="ARBA00022679"/>
    </source>
</evidence>
<evidence type="ECO:0000256" key="5">
    <source>
        <dbReference type="ARBA" id="ARBA00022490"/>
    </source>
</evidence>
<protein>
    <recommendedName>
        <fullName evidence="4">16S rRNA (cytosine(967)-C(5))-methyltransferase</fullName>
        <ecNumber evidence="4">2.1.1.176</ecNumber>
    </recommendedName>
    <alternativeName>
        <fullName evidence="11">16S rRNA m5C967 methyltransferase</fullName>
    </alternativeName>
    <alternativeName>
        <fullName evidence="12">rRNA (cytosine-C(5)-)-methyltransferase RsmB</fullName>
    </alternativeName>
</protein>
<evidence type="ECO:0000256" key="10">
    <source>
        <dbReference type="ARBA" id="ARBA00022884"/>
    </source>
</evidence>
<dbReference type="InterPro" id="IPR006027">
    <property type="entry name" value="NusB_RsmB_TIM44"/>
</dbReference>
<evidence type="ECO:0000256" key="3">
    <source>
        <dbReference type="ARBA" id="ARBA00007494"/>
    </source>
</evidence>
<dbReference type="NCBIfam" id="TIGR00563">
    <property type="entry name" value="rsmB"/>
    <property type="match status" value="1"/>
</dbReference>
<feature type="active site" description="Nucleophile" evidence="14">
    <location>
        <position position="382"/>
    </location>
</feature>
<evidence type="ECO:0000313" key="17">
    <source>
        <dbReference type="Proteomes" id="UP000214688"/>
    </source>
</evidence>
<sequence length="446" mass="49385">MVQTARDIALDVLLAIEERGAYSNLALTTALRRSRLSARDVGLTTEIVYGTVGRLNTLDYYLTPALKTPLHKLEPWVRNLLRLTVYQLFYLERIPSFAAINEAVEIAKRRGRKASGFVNGVLRGTLRNKEALKLPAKEKNWTRHTALLHSHPEWMVQVWAEAFGREEAERLCEANNDRPALCLRVNSNRVTRDELLAELTEQGITAHPSSVSPYGIMLQEGLDVAQLPAFKEGRCTVQDESSMLVAQALDPKPGERILDCCAAPGGKTTHIAELMGDTGDVLAVDVHAHKIELIENVMNRLGLASISTRAGDIRDVVGEAGKFDRILLDAPCSGLGVIKRKPDLKWRKVPGDISEIAELQRELLNTVSQALRPGGVLVYSTCTVMPEENIDVVRAFLAEHPDFEADPIAPYLMEGVHGAIQDDCAVQLMPQQFGSDGFFIARLRRK</sequence>
<dbReference type="FunFam" id="3.40.50.150:FF:000257">
    <property type="entry name" value="16S rRNA methyltransferase"/>
    <property type="match status" value="1"/>
</dbReference>
<feature type="binding site" evidence="14">
    <location>
        <begin position="261"/>
        <end position="267"/>
    </location>
    <ligand>
        <name>S-adenosyl-L-methionine</name>
        <dbReference type="ChEBI" id="CHEBI:59789"/>
    </ligand>
</feature>